<dbReference type="OMA" id="FCFAGTD"/>
<sequence>MPLSALVSPDRVHVDNVDYFREVYRLGSKYYKDPDYYPRGGGVENSIIMLIDPEVHKDRYAVVKPLFSAKGVEPLAPVALKNMSRLMEKMKVSFEKGSPVDMTRLIRLLTIDTIMVLLFDKNMNLLESEEEEPQFAGTMKMFADNFLVMKHFPILARLSVMMPESLADKLVPGYVPFRKQSSKWIHDIENRQKHDNLDAVEGGRSTYFDLLLSANKSRGYRAFSEEVLVDEALAMCFAGTDTTSFALSLGTYHLLSNPSKLKILREELDAVPVNANGMLEYRDVRNLPYLTAIIKEILRISPPVPGIIPRRVPAGGSTVAGYYLAPGTTVSSSIGMITHDPALFSEPDTFLPERCVAFLEFYVCFANLFRRFNMSLYKTNETTVQWKESAAARLCNNVKVTVDSLRE</sequence>
<evidence type="ECO:0000256" key="1">
    <source>
        <dbReference type="ARBA" id="ARBA00010617"/>
    </source>
</evidence>
<dbReference type="STRING" id="1287681.M7S7C6"/>
<dbReference type="GO" id="GO:0004497">
    <property type="term" value="F:monooxygenase activity"/>
    <property type="evidence" value="ECO:0007669"/>
    <property type="project" value="InterPro"/>
</dbReference>
<dbReference type="Proteomes" id="UP000012174">
    <property type="component" value="Unassembled WGS sequence"/>
</dbReference>
<evidence type="ECO:0000256" key="3">
    <source>
        <dbReference type="ARBA" id="ARBA00022723"/>
    </source>
</evidence>
<dbReference type="Pfam" id="PF00067">
    <property type="entry name" value="p450"/>
    <property type="match status" value="1"/>
</dbReference>
<name>M7S7C6_EUTLA</name>
<dbReference type="InterPro" id="IPR036396">
    <property type="entry name" value="Cyt_P450_sf"/>
</dbReference>
<dbReference type="InterPro" id="IPR002401">
    <property type="entry name" value="Cyt_P450_E_grp-I"/>
</dbReference>
<dbReference type="PRINTS" id="PR00463">
    <property type="entry name" value="EP450I"/>
</dbReference>
<keyword evidence="6" id="KW-1185">Reference proteome</keyword>
<dbReference type="OrthoDB" id="3945418at2759"/>
<dbReference type="InterPro" id="IPR050121">
    <property type="entry name" value="Cytochrome_P450_monoxygenase"/>
</dbReference>
<proteinExistence type="inferred from homology"/>
<keyword evidence="4" id="KW-0408">Iron</keyword>
<gene>
    <name evidence="5" type="ORF">UCREL1_11101</name>
</gene>
<comment type="similarity">
    <text evidence="1">Belongs to the cytochrome P450 family.</text>
</comment>
<keyword evidence="3" id="KW-0479">Metal-binding</keyword>
<dbReference type="PANTHER" id="PTHR24305">
    <property type="entry name" value="CYTOCHROME P450"/>
    <property type="match status" value="1"/>
</dbReference>
<dbReference type="AlphaFoldDB" id="M7S7C6"/>
<dbReference type="CDD" id="cd11062">
    <property type="entry name" value="CYP58-like"/>
    <property type="match status" value="1"/>
</dbReference>
<dbReference type="GO" id="GO:0005506">
    <property type="term" value="F:iron ion binding"/>
    <property type="evidence" value="ECO:0007669"/>
    <property type="project" value="InterPro"/>
</dbReference>
<reference evidence="6" key="1">
    <citation type="journal article" date="2013" name="Genome Announc.">
        <title>Draft genome sequence of the grapevine dieback fungus Eutypa lata UCR-EL1.</title>
        <authorList>
            <person name="Blanco-Ulate B."/>
            <person name="Rolshausen P.E."/>
            <person name="Cantu D."/>
        </authorList>
    </citation>
    <scope>NUCLEOTIDE SEQUENCE [LARGE SCALE GENOMIC DNA]</scope>
    <source>
        <strain evidence="6">UCR-EL1</strain>
    </source>
</reference>
<dbReference type="Gene3D" id="1.10.630.10">
    <property type="entry name" value="Cytochrome P450"/>
    <property type="match status" value="1"/>
</dbReference>
<evidence type="ECO:0000256" key="2">
    <source>
        <dbReference type="ARBA" id="ARBA00022617"/>
    </source>
</evidence>
<dbReference type="GO" id="GO:0016705">
    <property type="term" value="F:oxidoreductase activity, acting on paired donors, with incorporation or reduction of molecular oxygen"/>
    <property type="evidence" value="ECO:0007669"/>
    <property type="project" value="InterPro"/>
</dbReference>
<dbReference type="SUPFAM" id="SSF48264">
    <property type="entry name" value="Cytochrome P450"/>
    <property type="match status" value="1"/>
</dbReference>
<evidence type="ECO:0000313" key="5">
    <source>
        <dbReference type="EMBL" id="EMR61994.1"/>
    </source>
</evidence>
<dbReference type="PANTHER" id="PTHR24305:SF166">
    <property type="entry name" value="CYTOCHROME P450 12A4, MITOCHONDRIAL-RELATED"/>
    <property type="match status" value="1"/>
</dbReference>
<dbReference type="InterPro" id="IPR001128">
    <property type="entry name" value="Cyt_P450"/>
</dbReference>
<dbReference type="EMBL" id="KB707516">
    <property type="protein sequence ID" value="EMR61994.1"/>
    <property type="molecule type" value="Genomic_DNA"/>
</dbReference>
<evidence type="ECO:0000313" key="6">
    <source>
        <dbReference type="Proteomes" id="UP000012174"/>
    </source>
</evidence>
<dbReference type="GO" id="GO:0020037">
    <property type="term" value="F:heme binding"/>
    <property type="evidence" value="ECO:0007669"/>
    <property type="project" value="InterPro"/>
</dbReference>
<accession>M7S7C6</accession>
<protein>
    <submittedName>
        <fullName evidence="5">Putative tpa: cytochrome protein</fullName>
    </submittedName>
</protein>
<dbReference type="KEGG" id="ela:UCREL1_11101"/>
<organism evidence="5 6">
    <name type="scientific">Eutypa lata (strain UCR-EL1)</name>
    <name type="common">Grapevine dieback disease fungus</name>
    <name type="synonym">Eutypa armeniacae</name>
    <dbReference type="NCBI Taxonomy" id="1287681"/>
    <lineage>
        <taxon>Eukaryota</taxon>
        <taxon>Fungi</taxon>
        <taxon>Dikarya</taxon>
        <taxon>Ascomycota</taxon>
        <taxon>Pezizomycotina</taxon>
        <taxon>Sordariomycetes</taxon>
        <taxon>Xylariomycetidae</taxon>
        <taxon>Xylariales</taxon>
        <taxon>Diatrypaceae</taxon>
        <taxon>Eutypa</taxon>
    </lineage>
</organism>
<dbReference type="HOGENOM" id="CLU_001570_14_4_1"/>
<evidence type="ECO:0000256" key="4">
    <source>
        <dbReference type="ARBA" id="ARBA00023004"/>
    </source>
</evidence>
<keyword evidence="2" id="KW-0349">Heme</keyword>
<dbReference type="eggNOG" id="KOG0158">
    <property type="taxonomic scope" value="Eukaryota"/>
</dbReference>
<dbReference type="PRINTS" id="PR00385">
    <property type="entry name" value="P450"/>
</dbReference>